<feature type="domain" description="UmuC" evidence="3">
    <location>
        <begin position="2"/>
        <end position="176"/>
    </location>
</feature>
<comment type="caution">
    <text evidence="4">The sequence shown here is derived from an EMBL/GenBank/DDBJ whole genome shotgun (WGS) entry which is preliminary data.</text>
</comment>
<keyword evidence="4" id="KW-0808">Transferase</keyword>
<dbReference type="InterPro" id="IPR043502">
    <property type="entry name" value="DNA/RNA_pol_sf"/>
</dbReference>
<evidence type="ECO:0000256" key="1">
    <source>
        <dbReference type="ARBA" id="ARBA00010945"/>
    </source>
</evidence>
<dbReference type="InterPro" id="IPR022880">
    <property type="entry name" value="DNApol_IV"/>
</dbReference>
<proteinExistence type="inferred from homology"/>
<accession>A0ABW3N022</accession>
<gene>
    <name evidence="4" type="ORF">ACFQ2V_15375</name>
</gene>
<dbReference type="SUPFAM" id="SSF56672">
    <property type="entry name" value="DNA/RNA polymerases"/>
    <property type="match status" value="1"/>
</dbReference>
<name>A0ABW3N022_9MICO</name>
<dbReference type="InterPro" id="IPR043128">
    <property type="entry name" value="Rev_trsase/Diguanyl_cyclase"/>
</dbReference>
<dbReference type="EC" id="2.7.7.7" evidence="4"/>
<dbReference type="Proteomes" id="UP001597046">
    <property type="component" value="Unassembled WGS sequence"/>
</dbReference>
<evidence type="ECO:0000259" key="3">
    <source>
        <dbReference type="PROSITE" id="PS50173"/>
    </source>
</evidence>
<dbReference type="Gene3D" id="1.10.150.20">
    <property type="entry name" value="5' to 3' exonuclease, C-terminal subdomain"/>
    <property type="match status" value="1"/>
</dbReference>
<evidence type="ECO:0000313" key="4">
    <source>
        <dbReference type="EMBL" id="MFD1055693.1"/>
    </source>
</evidence>
<dbReference type="Gene3D" id="3.40.1170.60">
    <property type="match status" value="1"/>
</dbReference>
<dbReference type="PANTHER" id="PTHR45990:SF1">
    <property type="entry name" value="DNA REPAIR PROTEIN REV1"/>
    <property type="match status" value="1"/>
</dbReference>
<dbReference type="SUPFAM" id="SSF100879">
    <property type="entry name" value="Lesion bypass DNA polymerase (Y-family), little finger domain"/>
    <property type="match status" value="1"/>
</dbReference>
<dbReference type="Pfam" id="PF11799">
    <property type="entry name" value="IMS_C"/>
    <property type="match status" value="1"/>
</dbReference>
<keyword evidence="5" id="KW-1185">Reference proteome</keyword>
<dbReference type="PROSITE" id="PS50173">
    <property type="entry name" value="UMUC"/>
    <property type="match status" value="1"/>
</dbReference>
<dbReference type="Gene3D" id="3.30.70.270">
    <property type="match status" value="1"/>
</dbReference>
<dbReference type="GO" id="GO:0003887">
    <property type="term" value="F:DNA-directed DNA polymerase activity"/>
    <property type="evidence" value="ECO:0007669"/>
    <property type="project" value="UniProtKB-EC"/>
</dbReference>
<evidence type="ECO:0000313" key="5">
    <source>
        <dbReference type="Proteomes" id="UP001597046"/>
    </source>
</evidence>
<dbReference type="InterPro" id="IPR001126">
    <property type="entry name" value="UmuC"/>
</dbReference>
<sequence length="350" mass="38096">MILHADADAFFASVEQRDDPRLRGRPMVVAHEVVACPSYEARALGIHAGMPLRQVQRRWPDVLVTGYRSEAYEEASALLFDLFRRFTPLVEPGSMEEAFLDVTDRDRGDVTGMAYALRAAARTEVGLPVSVGAGSTKLMAKLASRRAKPDGVVVVDAELEARVRPRLRLDELWGVGPMSYEKLHAAGLFVVSDLQGLSEDDLKRVVTTAMARRLVSIARGTDDATVRLPGPRRSVSASRSMPSTRTRSKVVAVLDECVGRAIARVAALDEPARLPARLEVLVRYDDGTQVLERGPLDVPTLDADTLRGAAVELLDRTGYEWDGRGVTMVGVTLPLPTPPSPPSPRPASRS</sequence>
<dbReference type="PANTHER" id="PTHR45990">
    <property type="entry name" value="DNA REPAIR PROTEIN REV1"/>
    <property type="match status" value="1"/>
</dbReference>
<reference evidence="5" key="1">
    <citation type="journal article" date="2019" name="Int. J. Syst. Evol. Microbiol.">
        <title>The Global Catalogue of Microorganisms (GCM) 10K type strain sequencing project: providing services to taxonomists for standard genome sequencing and annotation.</title>
        <authorList>
            <consortium name="The Broad Institute Genomics Platform"/>
            <consortium name="The Broad Institute Genome Sequencing Center for Infectious Disease"/>
            <person name="Wu L."/>
            <person name="Ma J."/>
        </authorList>
    </citation>
    <scope>NUCLEOTIDE SEQUENCE [LARGE SCALE GENOMIC DNA]</scope>
    <source>
        <strain evidence="5">CCUG 57508</strain>
    </source>
</reference>
<dbReference type="InterPro" id="IPR036775">
    <property type="entry name" value="DNA_pol_Y-fam_lit_finger_sf"/>
</dbReference>
<comment type="similarity">
    <text evidence="1">Belongs to the DNA polymerase type-Y family.</text>
</comment>
<protein>
    <submittedName>
        <fullName evidence="4">Y-family DNA polymerase</fullName>
        <ecNumber evidence="4">2.7.7.7</ecNumber>
    </submittedName>
</protein>
<evidence type="ECO:0000256" key="2">
    <source>
        <dbReference type="ARBA" id="ARBA00025589"/>
    </source>
</evidence>
<dbReference type="Pfam" id="PF00817">
    <property type="entry name" value="IMS"/>
    <property type="match status" value="1"/>
</dbReference>
<dbReference type="InterPro" id="IPR017961">
    <property type="entry name" value="DNA_pol_Y-fam_little_finger"/>
</dbReference>
<comment type="function">
    <text evidence="2">Poorly processive, error-prone DNA polymerase involved in untargeted mutagenesis. Copies undamaged DNA at stalled replication forks, which arise in vivo from mismatched or misaligned primer ends. These misaligned primers can be extended by PolIV. Exhibits no 3'-5' exonuclease (proofreading) activity. May be involved in translesional synthesis, in conjunction with the beta clamp from PolIII.</text>
</comment>
<dbReference type="CDD" id="cd03586">
    <property type="entry name" value="PolY_Pol_IV_kappa"/>
    <property type="match status" value="1"/>
</dbReference>
<dbReference type="RefSeq" id="WP_386053720.1">
    <property type="nucleotide sequence ID" value="NZ_JBHTKH010000010.1"/>
</dbReference>
<keyword evidence="4" id="KW-0548">Nucleotidyltransferase</keyword>
<dbReference type="EMBL" id="JBHTKH010000010">
    <property type="protein sequence ID" value="MFD1055693.1"/>
    <property type="molecule type" value="Genomic_DNA"/>
</dbReference>
<organism evidence="4 5">
    <name type="scientific">Terrabacter terrigena</name>
    <dbReference type="NCBI Taxonomy" id="574718"/>
    <lineage>
        <taxon>Bacteria</taxon>
        <taxon>Bacillati</taxon>
        <taxon>Actinomycetota</taxon>
        <taxon>Actinomycetes</taxon>
        <taxon>Micrococcales</taxon>
        <taxon>Intrasporangiaceae</taxon>
        <taxon>Terrabacter</taxon>
    </lineage>
</organism>